<sequence length="231" mass="27116">MFAEIVFASLMAAGGPAALAQTPEPQPAVMHYTDGEQGAPRLQLAADLGCPRYYDRRRGYDKRCYRRRADPYRDGYRDRYGRYDDERYYDERPGRYSDRDDPYYEDAPYRGDWNGPRDTLRDRYGRPYPDAEPGFDEDVPPYRRGAYERPGPRDRYYDDRDLDDARERWRRGETSRPFREGRAFDAFYQRSSYREPLYKKKDTGPMTVTASHTIITPRRSRNAASAAGSTV</sequence>
<comment type="caution">
    <text evidence="2">The sequence shown here is derived from an EMBL/GenBank/DDBJ whole genome shotgun (WGS) entry which is preliminary data.</text>
</comment>
<proteinExistence type="predicted"/>
<dbReference type="Proteomes" id="UP000266273">
    <property type="component" value="Unassembled WGS sequence"/>
</dbReference>
<dbReference type="RefSeq" id="WP_119061402.1">
    <property type="nucleotide sequence ID" value="NZ_QXDF01000001.1"/>
</dbReference>
<reference evidence="2 3" key="1">
    <citation type="submission" date="2018-08" db="EMBL/GenBank/DDBJ databases">
        <title>Genomic Encyclopedia of Archaeal and Bacterial Type Strains, Phase II (KMG-II): from individual species to whole genera.</title>
        <authorList>
            <person name="Goeker M."/>
        </authorList>
    </citation>
    <scope>NUCLEOTIDE SEQUENCE [LARGE SCALE GENOMIC DNA]</scope>
    <source>
        <strain evidence="2 3">DSM 5002</strain>
    </source>
</reference>
<name>A0A397QAW6_9HYPH</name>
<accession>A0A397QAW6</accession>
<evidence type="ECO:0000256" key="1">
    <source>
        <dbReference type="SAM" id="MobiDB-lite"/>
    </source>
</evidence>
<evidence type="ECO:0000313" key="3">
    <source>
        <dbReference type="Proteomes" id="UP000266273"/>
    </source>
</evidence>
<keyword evidence="3" id="KW-1185">Reference proteome</keyword>
<evidence type="ECO:0000313" key="2">
    <source>
        <dbReference type="EMBL" id="RIA56627.1"/>
    </source>
</evidence>
<dbReference type="AlphaFoldDB" id="A0A397QAW6"/>
<gene>
    <name evidence="2" type="ORF">BXY53_1733</name>
</gene>
<organism evidence="2 3">
    <name type="scientific">Dichotomicrobium thermohalophilum</name>
    <dbReference type="NCBI Taxonomy" id="933063"/>
    <lineage>
        <taxon>Bacteria</taxon>
        <taxon>Pseudomonadati</taxon>
        <taxon>Pseudomonadota</taxon>
        <taxon>Alphaproteobacteria</taxon>
        <taxon>Hyphomicrobiales</taxon>
        <taxon>Hyphomicrobiaceae</taxon>
        <taxon>Dichotomicrobium</taxon>
    </lineage>
</organism>
<dbReference type="EMBL" id="QXDF01000001">
    <property type="protein sequence ID" value="RIA56627.1"/>
    <property type="molecule type" value="Genomic_DNA"/>
</dbReference>
<feature type="region of interest" description="Disordered" evidence="1">
    <location>
        <begin position="89"/>
        <end position="159"/>
    </location>
</feature>
<feature type="compositionally biased region" description="Basic and acidic residues" evidence="1">
    <location>
        <begin position="145"/>
        <end position="159"/>
    </location>
</feature>
<protein>
    <submittedName>
        <fullName evidence="2">Uncharacterized protein</fullName>
    </submittedName>
</protein>
<feature type="compositionally biased region" description="Basic and acidic residues" evidence="1">
    <location>
        <begin position="89"/>
        <end position="102"/>
    </location>
</feature>